<accession>A0A4U5LZ93</accession>
<comment type="caution">
    <text evidence="1">The sequence shown here is derived from an EMBL/GenBank/DDBJ whole genome shotgun (WGS) entry which is preliminary data.</text>
</comment>
<dbReference type="Proteomes" id="UP000298663">
    <property type="component" value="Unassembled WGS sequence"/>
</dbReference>
<dbReference type="AlphaFoldDB" id="A0A4U5LZ93"/>
<evidence type="ECO:0000313" key="2">
    <source>
        <dbReference type="Proteomes" id="UP000298663"/>
    </source>
</evidence>
<reference evidence="1 2" key="1">
    <citation type="journal article" date="2015" name="Genome Biol.">
        <title>Comparative genomics of Steinernema reveals deeply conserved gene regulatory networks.</title>
        <authorList>
            <person name="Dillman A.R."/>
            <person name="Macchietto M."/>
            <person name="Porter C.F."/>
            <person name="Rogers A."/>
            <person name="Williams B."/>
            <person name="Antoshechkin I."/>
            <person name="Lee M.M."/>
            <person name="Goodwin Z."/>
            <person name="Lu X."/>
            <person name="Lewis E.E."/>
            <person name="Goodrich-Blair H."/>
            <person name="Stock S.P."/>
            <person name="Adams B.J."/>
            <person name="Sternberg P.W."/>
            <person name="Mortazavi A."/>
        </authorList>
    </citation>
    <scope>NUCLEOTIDE SEQUENCE [LARGE SCALE GENOMIC DNA]</scope>
    <source>
        <strain evidence="1 2">ALL</strain>
    </source>
</reference>
<evidence type="ECO:0000313" key="1">
    <source>
        <dbReference type="EMBL" id="TKR61650.1"/>
    </source>
</evidence>
<keyword evidence="2" id="KW-1185">Reference proteome</keyword>
<name>A0A4U5LZ93_STECR</name>
<gene>
    <name evidence="1" type="ORF">L596_028736</name>
</gene>
<organism evidence="1 2">
    <name type="scientific">Steinernema carpocapsae</name>
    <name type="common">Entomopathogenic nematode</name>
    <dbReference type="NCBI Taxonomy" id="34508"/>
    <lineage>
        <taxon>Eukaryota</taxon>
        <taxon>Metazoa</taxon>
        <taxon>Ecdysozoa</taxon>
        <taxon>Nematoda</taxon>
        <taxon>Chromadorea</taxon>
        <taxon>Rhabditida</taxon>
        <taxon>Tylenchina</taxon>
        <taxon>Panagrolaimomorpha</taxon>
        <taxon>Strongyloidoidea</taxon>
        <taxon>Steinernematidae</taxon>
        <taxon>Steinernema</taxon>
    </lineage>
</organism>
<sequence>MPINDDQFLHKLYFQRSKTNSTKVEKREMCLHLCHIQLQMSKLKMILKPIDGSVAFMEQRFKPQWTQNLHL</sequence>
<reference evidence="1 2" key="2">
    <citation type="journal article" date="2019" name="G3 (Bethesda)">
        <title>Hybrid Assembly of the Genome of the Entomopathogenic Nematode Steinernema carpocapsae Identifies the X-Chromosome.</title>
        <authorList>
            <person name="Serra L."/>
            <person name="Macchietto M."/>
            <person name="Macias-Munoz A."/>
            <person name="McGill C.J."/>
            <person name="Rodriguez I.M."/>
            <person name="Rodriguez B."/>
            <person name="Murad R."/>
            <person name="Mortazavi A."/>
        </authorList>
    </citation>
    <scope>NUCLEOTIDE SEQUENCE [LARGE SCALE GENOMIC DNA]</scope>
    <source>
        <strain evidence="1 2">ALL</strain>
    </source>
</reference>
<dbReference type="EMBL" id="AZBU02000011">
    <property type="protein sequence ID" value="TKR61650.1"/>
    <property type="molecule type" value="Genomic_DNA"/>
</dbReference>
<proteinExistence type="predicted"/>
<protein>
    <submittedName>
        <fullName evidence="1">Uncharacterized protein</fullName>
    </submittedName>
</protein>